<comment type="caution">
    <text evidence="3">The sequence shown here is derived from an EMBL/GenBank/DDBJ whole genome shotgun (WGS) entry which is preliminary data.</text>
</comment>
<dbReference type="EMBL" id="JLXW01000001">
    <property type="protein sequence ID" value="KBZ69375.1"/>
    <property type="molecule type" value="Genomic_DNA"/>
</dbReference>
<evidence type="ECO:0000256" key="1">
    <source>
        <dbReference type="SAM" id="MobiDB-lite"/>
    </source>
</evidence>
<feature type="region of interest" description="Disordered" evidence="1">
    <location>
        <begin position="1"/>
        <end position="45"/>
    </location>
</feature>
<proteinExistence type="predicted"/>
<dbReference type="HOGENOM" id="CLU_112874_0_0_11"/>
<accession>A0A051UJY6</accession>
<evidence type="ECO:0000313" key="3">
    <source>
        <dbReference type="EMBL" id="KBZ69375.1"/>
    </source>
</evidence>
<name>A0A051UJY6_9MYCO</name>
<reference evidence="3 4" key="1">
    <citation type="submission" date="2014-04" db="EMBL/GenBank/DDBJ databases">
        <title>The Genome Sequence of Mycobacterium tuberculosis TKK-01-0051.</title>
        <authorList>
            <consortium name="The Broad Institute Genomics Platform"/>
            <consortium name="The Broad Institute Genome Sequencing Center for Infectious Disease"/>
            <person name="Earl A.M."/>
            <person name="Cohen K."/>
            <person name="Pym A."/>
            <person name="Bishai W."/>
            <person name="Maharaj K."/>
            <person name="Desjardins C."/>
            <person name="Abeel T."/>
            <person name="Young S."/>
            <person name="Zeng Q."/>
            <person name="Gargeya S."/>
            <person name="Abouelleil A."/>
            <person name="Alvarado L."/>
            <person name="Chapman S.B."/>
            <person name="Gainer-Dewar J."/>
            <person name="Goldberg J."/>
            <person name="Griggs A."/>
            <person name="Gujja S."/>
            <person name="Hansen M."/>
            <person name="Howarth C."/>
            <person name="Imamovic A."/>
            <person name="Larimer J."/>
            <person name="Murphy C."/>
            <person name="Naylor J."/>
            <person name="Pearson M."/>
            <person name="Poon T.W."/>
            <person name="Priest M."/>
            <person name="Roberts A."/>
            <person name="Saif S."/>
            <person name="Shea T."/>
            <person name="Sykes S."/>
            <person name="Wortman J."/>
            <person name="Nusbaum C."/>
            <person name="Birren B."/>
        </authorList>
    </citation>
    <scope>NUCLEOTIDE SEQUENCE [LARGE SCALE GENOMIC DNA]</scope>
    <source>
        <strain evidence="3 4">TKK-01-0051</strain>
    </source>
</reference>
<keyword evidence="2" id="KW-1133">Transmembrane helix</keyword>
<organism evidence="3 4">
    <name type="scientific">Mycobacterium [tuberculosis] TKK-01-0051</name>
    <dbReference type="NCBI Taxonomy" id="1324261"/>
    <lineage>
        <taxon>Bacteria</taxon>
        <taxon>Bacillati</taxon>
        <taxon>Actinomycetota</taxon>
        <taxon>Actinomycetes</taxon>
        <taxon>Mycobacteriales</taxon>
        <taxon>Mycobacteriaceae</taxon>
        <taxon>Mycobacterium</taxon>
        <taxon>Mycobacterium avium complex (MAC)</taxon>
    </lineage>
</organism>
<sequence length="213" mass="21845">MSRKGPAPQPKLPESAWLKDAAQPPPLVGVPPTAAPADPGSVAAAAKTPRHRASVALRWISVVGVSAAVASALTLAIRRENIAPPAAQPSVTTTTMPVAPQYNPSEVTAAKDHLCKVFDLSVRGQEGQGGFRVQGNVNVPMVLRALNSASAVQNALRPAVPTDIGTAAQKYIATTLDVTTAAMGNAPTAEVNRLTDLDGDAIDAVLNACGLPR</sequence>
<dbReference type="Proteomes" id="UP000025947">
    <property type="component" value="Unassembled WGS sequence"/>
</dbReference>
<keyword evidence="4" id="KW-1185">Reference proteome</keyword>
<feature type="transmembrane region" description="Helical" evidence="2">
    <location>
        <begin position="56"/>
        <end position="77"/>
    </location>
</feature>
<dbReference type="RefSeq" id="WP_158672617.1">
    <property type="nucleotide sequence ID" value="NZ_KK328284.1"/>
</dbReference>
<protein>
    <submittedName>
        <fullName evidence="3">Uncharacterized protein</fullName>
    </submittedName>
</protein>
<dbReference type="AlphaFoldDB" id="A0A051UJY6"/>
<keyword evidence="2" id="KW-0472">Membrane</keyword>
<keyword evidence="2" id="KW-0812">Transmembrane</keyword>
<evidence type="ECO:0000256" key="2">
    <source>
        <dbReference type="SAM" id="Phobius"/>
    </source>
</evidence>
<evidence type="ECO:0000313" key="4">
    <source>
        <dbReference type="Proteomes" id="UP000025947"/>
    </source>
</evidence>
<feature type="compositionally biased region" description="Low complexity" evidence="1">
    <location>
        <begin position="35"/>
        <end position="45"/>
    </location>
</feature>
<gene>
    <name evidence="3" type="ORF">K875_00090</name>
</gene>